<dbReference type="InterPro" id="IPR002549">
    <property type="entry name" value="AI-2E-like"/>
</dbReference>
<keyword evidence="4" id="KW-1003">Cell membrane</keyword>
<dbReference type="EMBL" id="UPPP01000069">
    <property type="protein sequence ID" value="VBB06943.1"/>
    <property type="molecule type" value="Genomic_DNA"/>
</dbReference>
<keyword evidence="7 8" id="KW-0472">Membrane</keyword>
<feature type="transmembrane region" description="Helical" evidence="8">
    <location>
        <begin position="20"/>
        <end position="42"/>
    </location>
</feature>
<keyword evidence="3" id="KW-0813">Transport</keyword>
<dbReference type="Pfam" id="PF01594">
    <property type="entry name" value="AI-2E_transport"/>
    <property type="match status" value="1"/>
</dbReference>
<dbReference type="AlphaFoldDB" id="A0A498R9Y0"/>
<evidence type="ECO:0000256" key="8">
    <source>
        <dbReference type="SAM" id="Phobius"/>
    </source>
</evidence>
<proteinExistence type="inferred from homology"/>
<dbReference type="Proteomes" id="UP000277811">
    <property type="component" value="Unassembled WGS sequence"/>
</dbReference>
<dbReference type="GO" id="GO:0055085">
    <property type="term" value="P:transmembrane transport"/>
    <property type="evidence" value="ECO:0007669"/>
    <property type="project" value="TreeGrafter"/>
</dbReference>
<feature type="transmembrane region" description="Helical" evidence="8">
    <location>
        <begin position="202"/>
        <end position="223"/>
    </location>
</feature>
<keyword evidence="10" id="KW-1185">Reference proteome</keyword>
<dbReference type="RefSeq" id="WP_122627889.1">
    <property type="nucleotide sequence ID" value="NZ_UPPP01000069.1"/>
</dbReference>
<sequence>MINWNWTYAYLVTLVAGIGLIFWLATKLAIVLFIAFLLTLLLRPLADKLKRRMGAGWASILVLTLFLCVFLLFFIGIIRSILPSFAQFATKLPHYINPAKVNLLMVRLNLPSELTEYVNDAFNQVSGFALESLKNAVLPLLHAMSGVVELISIPFIVFYFLKDGEMLRSGLFSLAPAQEQAKLNKIAAAAAQVLSGYIRGQLTVCLFSGLASFIFFIAWGLPFPVVIASLSAFAELIPVVGPVIVACLAASLGLVHSTAAAVKIVIFYIVMLKINHNIITPKLIGKAVHLHPVVIMIGLLFFGHLFGVLGMVMAVSVLAVIRVVILEVHGITSRPAGKELSTEKSKPACI</sequence>
<feature type="transmembrane region" description="Helical" evidence="8">
    <location>
        <begin position="54"/>
        <end position="78"/>
    </location>
</feature>
<evidence type="ECO:0000313" key="9">
    <source>
        <dbReference type="EMBL" id="VBB06943.1"/>
    </source>
</evidence>
<organism evidence="9 10">
    <name type="scientific">Lucifera butyrica</name>
    <dbReference type="NCBI Taxonomy" id="1351585"/>
    <lineage>
        <taxon>Bacteria</taxon>
        <taxon>Bacillati</taxon>
        <taxon>Bacillota</taxon>
        <taxon>Negativicutes</taxon>
        <taxon>Veillonellales</taxon>
        <taxon>Veillonellaceae</taxon>
        <taxon>Lucifera</taxon>
    </lineage>
</organism>
<gene>
    <name evidence="9" type="ORF">LUCI_2185</name>
</gene>
<comment type="similarity">
    <text evidence="2">Belongs to the autoinducer-2 exporter (AI-2E) (TC 2.A.86) family.</text>
</comment>
<evidence type="ECO:0000256" key="2">
    <source>
        <dbReference type="ARBA" id="ARBA00009773"/>
    </source>
</evidence>
<name>A0A498R9Y0_9FIRM</name>
<keyword evidence="5 8" id="KW-0812">Transmembrane</keyword>
<evidence type="ECO:0000256" key="4">
    <source>
        <dbReference type="ARBA" id="ARBA00022475"/>
    </source>
</evidence>
<evidence type="ECO:0000256" key="7">
    <source>
        <dbReference type="ARBA" id="ARBA00023136"/>
    </source>
</evidence>
<evidence type="ECO:0000256" key="3">
    <source>
        <dbReference type="ARBA" id="ARBA00022448"/>
    </source>
</evidence>
<accession>A0A498R9Y0</accession>
<dbReference type="PANTHER" id="PTHR21716">
    <property type="entry name" value="TRANSMEMBRANE PROTEIN"/>
    <property type="match status" value="1"/>
</dbReference>
<dbReference type="OrthoDB" id="9793390at2"/>
<evidence type="ECO:0000313" key="10">
    <source>
        <dbReference type="Proteomes" id="UP000277811"/>
    </source>
</evidence>
<feature type="transmembrane region" description="Helical" evidence="8">
    <location>
        <begin position="243"/>
        <end position="271"/>
    </location>
</feature>
<evidence type="ECO:0000256" key="5">
    <source>
        <dbReference type="ARBA" id="ARBA00022692"/>
    </source>
</evidence>
<dbReference type="GO" id="GO:0005886">
    <property type="term" value="C:plasma membrane"/>
    <property type="evidence" value="ECO:0007669"/>
    <property type="project" value="UniProtKB-SubCell"/>
</dbReference>
<evidence type="ECO:0000256" key="6">
    <source>
        <dbReference type="ARBA" id="ARBA00022989"/>
    </source>
</evidence>
<keyword evidence="6 8" id="KW-1133">Transmembrane helix</keyword>
<protein>
    <recommendedName>
        <fullName evidence="11">AI-2E family transporter</fullName>
    </recommendedName>
</protein>
<feature type="transmembrane region" description="Helical" evidence="8">
    <location>
        <begin position="308"/>
        <end position="328"/>
    </location>
</feature>
<dbReference type="PANTHER" id="PTHR21716:SF53">
    <property type="entry name" value="PERMEASE PERM-RELATED"/>
    <property type="match status" value="1"/>
</dbReference>
<reference evidence="9 10" key="1">
    <citation type="submission" date="2018-06" db="EMBL/GenBank/DDBJ databases">
        <authorList>
            <person name="Strepis N."/>
        </authorList>
    </citation>
    <scope>NUCLEOTIDE SEQUENCE [LARGE SCALE GENOMIC DNA]</scope>
    <source>
        <strain evidence="9">LUCI</strain>
    </source>
</reference>
<comment type="subcellular location">
    <subcellularLocation>
        <location evidence="1">Cell membrane</location>
        <topology evidence="1">Multi-pass membrane protein</topology>
    </subcellularLocation>
</comment>
<feature type="transmembrane region" description="Helical" evidence="8">
    <location>
        <begin position="140"/>
        <end position="161"/>
    </location>
</feature>
<evidence type="ECO:0000256" key="1">
    <source>
        <dbReference type="ARBA" id="ARBA00004651"/>
    </source>
</evidence>
<evidence type="ECO:0008006" key="11">
    <source>
        <dbReference type="Google" id="ProtNLM"/>
    </source>
</evidence>